<dbReference type="AlphaFoldDB" id="A0A319D6F5"/>
<keyword evidence="1" id="KW-0472">Membrane</keyword>
<feature type="transmembrane region" description="Helical" evidence="1">
    <location>
        <begin position="35"/>
        <end position="58"/>
    </location>
</feature>
<name>A0A319D6F5_9EURO</name>
<sequence length="99" mass="10588">MCGPAGRQSINQFNQSVSKNQILWSVPAAAPPRSLLRVVMCVCMCVCVCVCVCVYVCVRCPVSSFWTCPGGGVPLRQDGSSWTTAVSNFVPSRAPTACR</sequence>
<dbReference type="EMBL" id="KZ825905">
    <property type="protein sequence ID" value="PYH92864.1"/>
    <property type="molecule type" value="Genomic_DNA"/>
</dbReference>
<evidence type="ECO:0000313" key="3">
    <source>
        <dbReference type="Proteomes" id="UP000247810"/>
    </source>
</evidence>
<keyword evidence="1" id="KW-0812">Transmembrane</keyword>
<evidence type="ECO:0000313" key="2">
    <source>
        <dbReference type="EMBL" id="PYH92864.1"/>
    </source>
</evidence>
<reference evidence="2 3" key="1">
    <citation type="submission" date="2018-02" db="EMBL/GenBank/DDBJ databases">
        <title>The genomes of Aspergillus section Nigri reveals drivers in fungal speciation.</title>
        <authorList>
            <consortium name="DOE Joint Genome Institute"/>
            <person name="Vesth T.C."/>
            <person name="Nybo J."/>
            <person name="Theobald S."/>
            <person name="Brandl J."/>
            <person name="Frisvad J.C."/>
            <person name="Nielsen K.F."/>
            <person name="Lyhne E.K."/>
            <person name="Kogle M.E."/>
            <person name="Kuo A."/>
            <person name="Riley R."/>
            <person name="Clum A."/>
            <person name="Nolan M."/>
            <person name="Lipzen A."/>
            <person name="Salamov A."/>
            <person name="Henrissat B."/>
            <person name="Wiebenga A."/>
            <person name="De vries R.P."/>
            <person name="Grigoriev I.V."/>
            <person name="Mortensen U.H."/>
            <person name="Andersen M.R."/>
            <person name="Baker S.E."/>
        </authorList>
    </citation>
    <scope>NUCLEOTIDE SEQUENCE [LARGE SCALE GENOMIC DNA]</scope>
    <source>
        <strain evidence="2 3">CBS 707.79</strain>
    </source>
</reference>
<dbReference type="Proteomes" id="UP000247810">
    <property type="component" value="Unassembled WGS sequence"/>
</dbReference>
<organism evidence="2 3">
    <name type="scientific">Aspergillus ellipticus CBS 707.79</name>
    <dbReference type="NCBI Taxonomy" id="1448320"/>
    <lineage>
        <taxon>Eukaryota</taxon>
        <taxon>Fungi</taxon>
        <taxon>Dikarya</taxon>
        <taxon>Ascomycota</taxon>
        <taxon>Pezizomycotina</taxon>
        <taxon>Eurotiomycetes</taxon>
        <taxon>Eurotiomycetidae</taxon>
        <taxon>Eurotiales</taxon>
        <taxon>Aspergillaceae</taxon>
        <taxon>Aspergillus</taxon>
        <taxon>Aspergillus subgen. Circumdati</taxon>
    </lineage>
</organism>
<keyword evidence="3" id="KW-1185">Reference proteome</keyword>
<evidence type="ECO:0000256" key="1">
    <source>
        <dbReference type="SAM" id="Phobius"/>
    </source>
</evidence>
<accession>A0A319D6F5</accession>
<keyword evidence="1" id="KW-1133">Transmembrane helix</keyword>
<proteinExistence type="predicted"/>
<protein>
    <submittedName>
        <fullName evidence="2">Uncharacterized protein</fullName>
    </submittedName>
</protein>
<gene>
    <name evidence="2" type="ORF">BO71DRAFT_12508</name>
</gene>
<dbReference type="VEuPathDB" id="FungiDB:BO71DRAFT_12508"/>